<keyword evidence="3" id="KW-1185">Reference proteome</keyword>
<dbReference type="RefSeq" id="WP_282199090.1">
    <property type="nucleotide sequence ID" value="NZ_BOQE01000001.1"/>
</dbReference>
<evidence type="ECO:0000313" key="3">
    <source>
        <dbReference type="Proteomes" id="UP001057291"/>
    </source>
</evidence>
<sequence>MVMPVKVIEGQQQTANALTLIENINISTIQSTMDKIAQFQGVVKKTLKEGHDYGVIPGTHKPTMLKPGAEKILMLMGLTSEYEILDKVQDYDGGFFAFTVRCKLSRNGMLITEGVGHANTREKRYVSHKEGKEPPDPYTLANTVLKMSKKRALVDAALTVASLSDVFTQDVEDMEIEYEQPQQHRPQRQSSASTGNVSEAQIRYIHKLKNDKKISDEDFKRIVAELAEGKTSTKDLTKKEASEIINFLNNYPVQQEQHEQQTIEIDDSDLPF</sequence>
<feature type="region of interest" description="Disordered" evidence="1">
    <location>
        <begin position="178"/>
        <end position="197"/>
    </location>
</feature>
<proteinExistence type="predicted"/>
<dbReference type="Proteomes" id="UP001057291">
    <property type="component" value="Unassembled WGS sequence"/>
</dbReference>
<evidence type="ECO:0000313" key="2">
    <source>
        <dbReference type="EMBL" id="GIM45930.1"/>
    </source>
</evidence>
<name>A0AAV4LDU1_9BACL</name>
<reference evidence="2" key="1">
    <citation type="journal article" date="2023" name="Int. J. Syst. Evol. Microbiol.">
        <title>Collibacillus ludicampi gen. nov., sp. nov., a new soil bacterium of the family Alicyclobacillaceae.</title>
        <authorList>
            <person name="Jojima T."/>
            <person name="Ioku Y."/>
            <person name="Fukuta Y."/>
            <person name="Shirasaka N."/>
            <person name="Matsumura Y."/>
            <person name="Mori M."/>
        </authorList>
    </citation>
    <scope>NUCLEOTIDE SEQUENCE</scope>
    <source>
        <strain evidence="2">TP075</strain>
    </source>
</reference>
<protein>
    <submittedName>
        <fullName evidence="2">Uncharacterized protein</fullName>
    </submittedName>
</protein>
<evidence type="ECO:0000256" key="1">
    <source>
        <dbReference type="SAM" id="MobiDB-lite"/>
    </source>
</evidence>
<dbReference type="AlphaFoldDB" id="A0AAV4LDU1"/>
<feature type="compositionally biased region" description="Low complexity" evidence="1">
    <location>
        <begin position="180"/>
        <end position="191"/>
    </location>
</feature>
<dbReference type="EMBL" id="BOQE01000001">
    <property type="protein sequence ID" value="GIM45930.1"/>
    <property type="molecule type" value="Genomic_DNA"/>
</dbReference>
<organism evidence="2 3">
    <name type="scientific">Collibacillus ludicampi</name>
    <dbReference type="NCBI Taxonomy" id="2771369"/>
    <lineage>
        <taxon>Bacteria</taxon>
        <taxon>Bacillati</taxon>
        <taxon>Bacillota</taxon>
        <taxon>Bacilli</taxon>
        <taxon>Bacillales</taxon>
        <taxon>Alicyclobacillaceae</taxon>
        <taxon>Collibacillus</taxon>
    </lineage>
</organism>
<comment type="caution">
    <text evidence="2">The sequence shown here is derived from an EMBL/GenBank/DDBJ whole genome shotgun (WGS) entry which is preliminary data.</text>
</comment>
<gene>
    <name evidence="2" type="ORF">DNHGIG_14790</name>
</gene>
<accession>A0AAV4LDU1</accession>